<name>A0A853H3U1_9BURK</name>
<dbReference type="AlphaFoldDB" id="A0A853H3U1"/>
<accession>A0A853H3U1</accession>
<reference evidence="5 6" key="1">
    <citation type="submission" date="2020-07" db="EMBL/GenBank/DDBJ databases">
        <title>Taxonomic revisions and descriptions of new bacterial species based on genomic comparisons in the high-G+C-content subgroup of the family Alcaligenaceae.</title>
        <authorList>
            <person name="Szabo A."/>
            <person name="Felfoldi T."/>
        </authorList>
    </citation>
    <scope>NUCLEOTIDE SEQUENCE [LARGE SCALE GENOMIC DNA]</scope>
    <source>
        <strain evidence="5 6">DSM 25667</strain>
    </source>
</reference>
<dbReference type="InterPro" id="IPR006311">
    <property type="entry name" value="TAT_signal"/>
</dbReference>
<dbReference type="PANTHER" id="PTHR33376">
    <property type="match status" value="1"/>
</dbReference>
<dbReference type="EMBL" id="JACCEV010000001">
    <property type="protein sequence ID" value="NYT84804.1"/>
    <property type="molecule type" value="Genomic_DNA"/>
</dbReference>
<dbReference type="InterPro" id="IPR038404">
    <property type="entry name" value="TRAP_DctP_sf"/>
</dbReference>
<protein>
    <submittedName>
        <fullName evidence="5">TRAP transporter substrate-binding protein DctP</fullName>
    </submittedName>
</protein>
<gene>
    <name evidence="5" type="primary">dctP</name>
    <name evidence="5" type="ORF">H0A62_04230</name>
</gene>
<dbReference type="GO" id="GO:0046872">
    <property type="term" value="F:metal ion binding"/>
    <property type="evidence" value="ECO:0007669"/>
    <property type="project" value="UniProtKB-KW"/>
</dbReference>
<dbReference type="RefSeq" id="WP_130037939.1">
    <property type="nucleotide sequence ID" value="NZ_JACCEV010000001.1"/>
</dbReference>
<dbReference type="Gene3D" id="3.40.190.10">
    <property type="entry name" value="Periplasmic binding protein-like II"/>
    <property type="match status" value="1"/>
</dbReference>
<feature type="chain" id="PRO_5032475193" evidence="4">
    <location>
        <begin position="31"/>
        <end position="367"/>
    </location>
</feature>
<evidence type="ECO:0000313" key="5">
    <source>
        <dbReference type="EMBL" id="NYT84804.1"/>
    </source>
</evidence>
<feature type="binding site" evidence="3">
    <location>
        <position position="245"/>
    </location>
    <ligand>
        <name>substrate</name>
    </ligand>
</feature>
<feature type="binding site" evidence="3">
    <location>
        <position position="220"/>
    </location>
    <ligand>
        <name>Na(+)</name>
        <dbReference type="ChEBI" id="CHEBI:29101"/>
    </ligand>
</feature>
<evidence type="ECO:0000256" key="3">
    <source>
        <dbReference type="PIRSR" id="PIRSR039026-2"/>
    </source>
</evidence>
<dbReference type="GO" id="GO:0031317">
    <property type="term" value="C:tripartite ATP-independent periplasmic transporter complex"/>
    <property type="evidence" value="ECO:0007669"/>
    <property type="project" value="InterPro"/>
</dbReference>
<evidence type="ECO:0000256" key="4">
    <source>
        <dbReference type="SAM" id="SignalP"/>
    </source>
</evidence>
<evidence type="ECO:0000256" key="2">
    <source>
        <dbReference type="PIRSR" id="PIRSR039026-1"/>
    </source>
</evidence>
<keyword evidence="3" id="KW-0479">Metal-binding</keyword>
<dbReference type="Gene3D" id="3.40.190.170">
    <property type="entry name" value="Bacterial extracellular solute-binding protein, family 7"/>
    <property type="match status" value="1"/>
</dbReference>
<keyword evidence="1 4" id="KW-0732">Signal</keyword>
<feature type="binding site" evidence="3">
    <location>
        <position position="219"/>
    </location>
    <ligand>
        <name>substrate</name>
    </ligand>
</feature>
<organism evidence="5 6">
    <name type="scientific">Pollutimonas harenae</name>
    <dbReference type="NCBI Taxonomy" id="657015"/>
    <lineage>
        <taxon>Bacteria</taxon>
        <taxon>Pseudomonadati</taxon>
        <taxon>Pseudomonadota</taxon>
        <taxon>Betaproteobacteria</taxon>
        <taxon>Burkholderiales</taxon>
        <taxon>Alcaligenaceae</taxon>
        <taxon>Pollutimonas</taxon>
    </lineage>
</organism>
<dbReference type="PROSITE" id="PS51318">
    <property type="entry name" value="TAT"/>
    <property type="match status" value="1"/>
</dbReference>
<proteinExistence type="predicted"/>
<feature type="binding site" evidence="2">
    <location>
        <position position="161"/>
    </location>
    <ligand>
        <name>substrate</name>
    </ligand>
</feature>
<comment type="caution">
    <text evidence="5">The sequence shown here is derived from an EMBL/GenBank/DDBJ whole genome shotgun (WGS) entry which is preliminary data.</text>
</comment>
<dbReference type="Proteomes" id="UP000554144">
    <property type="component" value="Unassembled WGS sequence"/>
</dbReference>
<keyword evidence="6" id="KW-1185">Reference proteome</keyword>
<evidence type="ECO:0000313" key="6">
    <source>
        <dbReference type="Proteomes" id="UP000554144"/>
    </source>
</evidence>
<feature type="binding site" evidence="2">
    <location>
        <position position="182"/>
    </location>
    <ligand>
        <name>substrate</name>
    </ligand>
</feature>
<evidence type="ECO:0000256" key="1">
    <source>
        <dbReference type="ARBA" id="ARBA00022729"/>
    </source>
</evidence>
<feature type="signal peptide" evidence="4">
    <location>
        <begin position="1"/>
        <end position="30"/>
    </location>
</feature>
<dbReference type="PIRSF" id="PIRSF039026">
    <property type="entry name" value="SiaP"/>
    <property type="match status" value="1"/>
</dbReference>
<dbReference type="InterPro" id="IPR026289">
    <property type="entry name" value="SBP_TakP-like"/>
</dbReference>
<dbReference type="NCBIfam" id="NF037995">
    <property type="entry name" value="TRAP_S1"/>
    <property type="match status" value="1"/>
</dbReference>
<dbReference type="Pfam" id="PF03480">
    <property type="entry name" value="DctP"/>
    <property type="match status" value="1"/>
</dbReference>
<dbReference type="PANTHER" id="PTHR33376:SF5">
    <property type="entry name" value="EXTRACYTOPLASMIC SOLUTE RECEPTOR PROTEIN"/>
    <property type="match status" value="1"/>
</dbReference>
<dbReference type="InterPro" id="IPR018389">
    <property type="entry name" value="DctP_fam"/>
</dbReference>
<sequence length="367" mass="40371">MTTRRKFLTTAAKSAAAAGGLATIAAPAIAQSSDPIIRWRLVSSFPKNIETLYGCAEVMSKALAASTDNKFQIQVFAAGEVVPGLQAFDAVANNTVQICHSASYYYTGKDTAFAFGAHAPFMLNTRQQAAWAYHGEGKKLLEDFYRGFNVVAFPGGNTTTQMGGWFRKEIKSVEDLKGLKFRISGLGGQVLTRMGAVPQQLGIGDIYPSLERGTIDAAEFNGPADDEKLGLYKVAPHYYYPGFWDGTSMQHFFINSAEWDKLPKHYQAALQSAAALANIDSIARYDVLNPPALRRLVAAGAKLHAFPADVLDSAYDTTMELYEELSAKNPTFKKFYDSQKAFQKDASLWNQVSEFAYDSTIIRELRR</sequence>
<dbReference type="OrthoDB" id="6073716at2"/>
<dbReference type="GO" id="GO:0055085">
    <property type="term" value="P:transmembrane transport"/>
    <property type="evidence" value="ECO:0007669"/>
    <property type="project" value="InterPro"/>
</dbReference>
<dbReference type="SUPFAM" id="SSF53850">
    <property type="entry name" value="Periplasmic binding protein-like II"/>
    <property type="match status" value="1"/>
</dbReference>